<keyword evidence="3" id="KW-0863">Zinc-finger</keyword>
<proteinExistence type="predicted"/>
<dbReference type="SUPFAM" id="SSF53098">
    <property type="entry name" value="Ribonuclease H-like"/>
    <property type="match status" value="1"/>
</dbReference>
<dbReference type="EMBL" id="CAJNOC010002105">
    <property type="protein sequence ID" value="CAF0912735.1"/>
    <property type="molecule type" value="Genomic_DNA"/>
</dbReference>
<keyword evidence="4" id="KW-0862">Zinc</keyword>
<reference evidence="6" key="1">
    <citation type="submission" date="2021-02" db="EMBL/GenBank/DDBJ databases">
        <authorList>
            <person name="Nowell W R."/>
        </authorList>
    </citation>
    <scope>NUCLEOTIDE SEQUENCE</scope>
    <source>
        <strain evidence="6">Ploen Becks lab</strain>
    </source>
</reference>
<comment type="caution">
    <text evidence="6">The sequence shown here is derived from an EMBL/GenBank/DDBJ whole genome shotgun (WGS) entry which is preliminary data.</text>
</comment>
<accession>A0A814ADJ2</accession>
<dbReference type="GO" id="GO:0005634">
    <property type="term" value="C:nucleus"/>
    <property type="evidence" value="ECO:0007669"/>
    <property type="project" value="UniProtKB-SubCell"/>
</dbReference>
<keyword evidence="5" id="KW-0539">Nucleus</keyword>
<evidence type="ECO:0000313" key="6">
    <source>
        <dbReference type="EMBL" id="CAF0912735.1"/>
    </source>
</evidence>
<dbReference type="InterPro" id="IPR012337">
    <property type="entry name" value="RNaseH-like_sf"/>
</dbReference>
<evidence type="ECO:0000313" key="7">
    <source>
        <dbReference type="Proteomes" id="UP000663879"/>
    </source>
</evidence>
<protein>
    <submittedName>
        <fullName evidence="6">Uncharacterized protein</fullName>
    </submittedName>
</protein>
<keyword evidence="2" id="KW-0479">Metal-binding</keyword>
<organism evidence="6 7">
    <name type="scientific">Brachionus calyciflorus</name>
    <dbReference type="NCBI Taxonomy" id="104777"/>
    <lineage>
        <taxon>Eukaryota</taxon>
        <taxon>Metazoa</taxon>
        <taxon>Spiralia</taxon>
        <taxon>Gnathifera</taxon>
        <taxon>Rotifera</taxon>
        <taxon>Eurotatoria</taxon>
        <taxon>Monogononta</taxon>
        <taxon>Pseudotrocha</taxon>
        <taxon>Ploima</taxon>
        <taxon>Brachionidae</taxon>
        <taxon>Brachionus</taxon>
    </lineage>
</organism>
<dbReference type="Proteomes" id="UP000663879">
    <property type="component" value="Unassembled WGS sequence"/>
</dbReference>
<dbReference type="PANTHER" id="PTHR46481">
    <property type="entry name" value="ZINC FINGER BED DOMAIN-CONTAINING PROTEIN 4"/>
    <property type="match status" value="1"/>
</dbReference>
<evidence type="ECO:0000256" key="1">
    <source>
        <dbReference type="ARBA" id="ARBA00004123"/>
    </source>
</evidence>
<dbReference type="GO" id="GO:0008270">
    <property type="term" value="F:zinc ion binding"/>
    <property type="evidence" value="ECO:0007669"/>
    <property type="project" value="UniProtKB-KW"/>
</dbReference>
<gene>
    <name evidence="6" type="ORF">OXX778_LOCUS11988</name>
</gene>
<name>A0A814ADJ2_9BILA</name>
<dbReference type="OrthoDB" id="1869581at2759"/>
<keyword evidence="7" id="KW-1185">Reference proteome</keyword>
<dbReference type="PANTHER" id="PTHR46481:SF10">
    <property type="entry name" value="ZINC FINGER BED DOMAIN-CONTAINING PROTEIN 39"/>
    <property type="match status" value="1"/>
</dbReference>
<evidence type="ECO:0000256" key="4">
    <source>
        <dbReference type="ARBA" id="ARBA00022833"/>
    </source>
</evidence>
<sequence>MPSRYILTTRILNITYQKIKEIISYELSQVNAVSITLDCWTSIQNYSYLGVTCHYFTEELFLNNRTLAINHLPGRHSCENISNALLTIINEWNIQNKILAVVTDNAKNMSNISTHLNDYLKNNNIKAQKIHGFGCAAHIINLIVKKLGKISNSVSLEALNRTIEFQNQYDELDEIENISLDDSDLGFLNIYKNLVEKCRKISALFHQSLIFQEILSDKQKSLNLQQHNLIQDVQTRWNSTFLMLERTKEQVDAINEALFDRRLNRKYENLNFDLAEKEMLNEAVFILQPFYDATVELSGSKYATLSIVIPVFQGLINLLDMEMSDSGFSAALKKVLKHNTLGYIYKYKTLENPFLITASYLDLRTKLFVKISEAKKKEYLHIAKNKIRSLAEDFPGNLKQNLKLNESHTITKVTQIDQSLTESNGKNRLQVFDFNKDYEAKKTFVKLSNLDKELYRYILNPRKIRIL</sequence>
<evidence type="ECO:0000256" key="3">
    <source>
        <dbReference type="ARBA" id="ARBA00022771"/>
    </source>
</evidence>
<dbReference type="InterPro" id="IPR052035">
    <property type="entry name" value="ZnF_BED_domain_contain"/>
</dbReference>
<evidence type="ECO:0000256" key="5">
    <source>
        <dbReference type="ARBA" id="ARBA00023242"/>
    </source>
</evidence>
<evidence type="ECO:0000256" key="2">
    <source>
        <dbReference type="ARBA" id="ARBA00022723"/>
    </source>
</evidence>
<comment type="subcellular location">
    <subcellularLocation>
        <location evidence="1">Nucleus</location>
    </subcellularLocation>
</comment>
<dbReference type="AlphaFoldDB" id="A0A814ADJ2"/>